<dbReference type="AlphaFoldDB" id="A0A939DJI2"/>
<dbReference type="InterPro" id="IPR041581">
    <property type="entry name" value="Glyoxalase_6"/>
</dbReference>
<evidence type="ECO:0000313" key="3">
    <source>
        <dbReference type="Proteomes" id="UP000664654"/>
    </source>
</evidence>
<comment type="caution">
    <text evidence="2">The sequence shown here is derived from an EMBL/GenBank/DDBJ whole genome shotgun (WGS) entry which is preliminary data.</text>
</comment>
<proteinExistence type="predicted"/>
<evidence type="ECO:0000259" key="1">
    <source>
        <dbReference type="PROSITE" id="PS51819"/>
    </source>
</evidence>
<feature type="domain" description="VOC" evidence="1">
    <location>
        <begin position="1"/>
        <end position="124"/>
    </location>
</feature>
<reference evidence="2" key="1">
    <citation type="submission" date="2021-03" db="EMBL/GenBank/DDBJ databases">
        <title>novel species isolated from a fishpond in China.</title>
        <authorList>
            <person name="Lu H."/>
            <person name="Cai Z."/>
        </authorList>
    </citation>
    <scope>NUCLEOTIDE SEQUENCE</scope>
    <source>
        <strain evidence="2">JCM 30855</strain>
    </source>
</reference>
<sequence>MQMLVNIDVADLNEAIFFYCHSFDLRVGRRFGNTGAELLGSSAPIYLLQKESGSRAVETPQQLRSYRRHWTPVHLDFVVGDMDATLERVLASGGQLEHPVSVNDWRKLACLSDPFGHGICLIQFIGEGYDAIATKA</sequence>
<organism evidence="2 3">
    <name type="scientific">Bowmanella dokdonensis</name>
    <dbReference type="NCBI Taxonomy" id="751969"/>
    <lineage>
        <taxon>Bacteria</taxon>
        <taxon>Pseudomonadati</taxon>
        <taxon>Pseudomonadota</taxon>
        <taxon>Gammaproteobacteria</taxon>
        <taxon>Alteromonadales</taxon>
        <taxon>Alteromonadaceae</taxon>
        <taxon>Bowmanella</taxon>
    </lineage>
</organism>
<dbReference type="InterPro" id="IPR029068">
    <property type="entry name" value="Glyas_Bleomycin-R_OHBP_Dase"/>
</dbReference>
<dbReference type="Proteomes" id="UP000664654">
    <property type="component" value="Unassembled WGS sequence"/>
</dbReference>
<accession>A0A939DJI2</accession>
<dbReference type="Pfam" id="PF18029">
    <property type="entry name" value="Glyoxalase_6"/>
    <property type="match status" value="1"/>
</dbReference>
<dbReference type="SUPFAM" id="SSF54593">
    <property type="entry name" value="Glyoxalase/Bleomycin resistance protein/Dihydroxybiphenyl dioxygenase"/>
    <property type="match status" value="1"/>
</dbReference>
<keyword evidence="3" id="KW-1185">Reference proteome</keyword>
<evidence type="ECO:0000313" key="2">
    <source>
        <dbReference type="EMBL" id="MBN7823628.1"/>
    </source>
</evidence>
<dbReference type="InterPro" id="IPR037523">
    <property type="entry name" value="VOC_core"/>
</dbReference>
<dbReference type="EMBL" id="JAFKCV010000001">
    <property type="protein sequence ID" value="MBN7823628.1"/>
    <property type="molecule type" value="Genomic_DNA"/>
</dbReference>
<dbReference type="PROSITE" id="PS51819">
    <property type="entry name" value="VOC"/>
    <property type="match status" value="1"/>
</dbReference>
<dbReference type="Gene3D" id="3.10.180.10">
    <property type="entry name" value="2,3-Dihydroxybiphenyl 1,2-Dioxygenase, domain 1"/>
    <property type="match status" value="1"/>
</dbReference>
<gene>
    <name evidence="2" type="ORF">J0A66_00190</name>
</gene>
<dbReference type="RefSeq" id="WP_206571753.1">
    <property type="nucleotide sequence ID" value="NZ_JAFKCV010000001.1"/>
</dbReference>
<protein>
    <submittedName>
        <fullName evidence="2">VOC family protein</fullName>
    </submittedName>
</protein>
<name>A0A939DJI2_9ALTE</name>